<proteinExistence type="predicted"/>
<reference evidence="1" key="1">
    <citation type="journal article" date="2020" name="Stud. Mycol.">
        <title>101 Dothideomycetes genomes: a test case for predicting lifestyles and emergence of pathogens.</title>
        <authorList>
            <person name="Haridas S."/>
            <person name="Albert R."/>
            <person name="Binder M."/>
            <person name="Bloem J."/>
            <person name="Labutti K."/>
            <person name="Salamov A."/>
            <person name="Andreopoulos B."/>
            <person name="Baker S."/>
            <person name="Barry K."/>
            <person name="Bills G."/>
            <person name="Bluhm B."/>
            <person name="Cannon C."/>
            <person name="Castanera R."/>
            <person name="Culley D."/>
            <person name="Daum C."/>
            <person name="Ezra D."/>
            <person name="Gonzalez J."/>
            <person name="Henrissat B."/>
            <person name="Kuo A."/>
            <person name="Liang C."/>
            <person name="Lipzen A."/>
            <person name="Lutzoni F."/>
            <person name="Magnuson J."/>
            <person name="Mondo S."/>
            <person name="Nolan M."/>
            <person name="Ohm R."/>
            <person name="Pangilinan J."/>
            <person name="Park H.-J."/>
            <person name="Ramirez L."/>
            <person name="Alfaro M."/>
            <person name="Sun H."/>
            <person name="Tritt A."/>
            <person name="Yoshinaga Y."/>
            <person name="Zwiers L.-H."/>
            <person name="Turgeon B."/>
            <person name="Goodwin S."/>
            <person name="Spatafora J."/>
            <person name="Crous P."/>
            <person name="Grigoriev I."/>
        </authorList>
    </citation>
    <scope>NUCLEOTIDE SEQUENCE</scope>
    <source>
        <strain evidence="1">ATCC 74209</strain>
    </source>
</reference>
<sequence length="63" mass="7077">MRFMARGSLYDINHLIHGYDWKSINNVRGTEVRIGGGQGDVSMALAKETLKPQPHCPEPSRHC</sequence>
<gene>
    <name evidence="1" type="ORF">GQ43DRAFT_95674</name>
</gene>
<organism evidence="1 2">
    <name type="scientific">Delitschia confertaspora ATCC 74209</name>
    <dbReference type="NCBI Taxonomy" id="1513339"/>
    <lineage>
        <taxon>Eukaryota</taxon>
        <taxon>Fungi</taxon>
        <taxon>Dikarya</taxon>
        <taxon>Ascomycota</taxon>
        <taxon>Pezizomycotina</taxon>
        <taxon>Dothideomycetes</taxon>
        <taxon>Pleosporomycetidae</taxon>
        <taxon>Pleosporales</taxon>
        <taxon>Delitschiaceae</taxon>
        <taxon>Delitschia</taxon>
    </lineage>
</organism>
<accession>A0A9P4JXE7</accession>
<dbReference type="Proteomes" id="UP000799536">
    <property type="component" value="Unassembled WGS sequence"/>
</dbReference>
<dbReference type="EMBL" id="ML993865">
    <property type="protein sequence ID" value="KAF2204964.1"/>
    <property type="molecule type" value="Genomic_DNA"/>
</dbReference>
<dbReference type="OrthoDB" id="1606438at2759"/>
<name>A0A9P4JXE7_9PLEO</name>
<comment type="caution">
    <text evidence="1">The sequence shown here is derived from an EMBL/GenBank/DDBJ whole genome shotgun (WGS) entry which is preliminary data.</text>
</comment>
<dbReference type="AlphaFoldDB" id="A0A9P4JXE7"/>
<keyword evidence="2" id="KW-1185">Reference proteome</keyword>
<protein>
    <submittedName>
        <fullName evidence="1">Uncharacterized protein</fullName>
    </submittedName>
</protein>
<evidence type="ECO:0000313" key="1">
    <source>
        <dbReference type="EMBL" id="KAF2204964.1"/>
    </source>
</evidence>
<evidence type="ECO:0000313" key="2">
    <source>
        <dbReference type="Proteomes" id="UP000799536"/>
    </source>
</evidence>